<dbReference type="EMBL" id="FMHU01000001">
    <property type="protein sequence ID" value="SCL16897.1"/>
    <property type="molecule type" value="Genomic_DNA"/>
</dbReference>
<keyword evidence="3" id="KW-1185">Reference proteome</keyword>
<proteinExistence type="predicted"/>
<dbReference type="Pfam" id="PF19952">
    <property type="entry name" value="DUF6414"/>
    <property type="match status" value="1"/>
</dbReference>
<gene>
    <name evidence="2" type="ORF">GA0074694_1812</name>
</gene>
<accession>A0A1C6RIF3</accession>
<evidence type="ECO:0000313" key="2">
    <source>
        <dbReference type="EMBL" id="SCL16897.1"/>
    </source>
</evidence>
<protein>
    <submittedName>
        <fullName evidence="2">Uncharacterized protein</fullName>
    </submittedName>
</protein>
<evidence type="ECO:0000313" key="3">
    <source>
        <dbReference type="Proteomes" id="UP000198906"/>
    </source>
</evidence>
<dbReference type="AlphaFoldDB" id="A0A1C6RIF3"/>
<evidence type="ECO:0000256" key="1">
    <source>
        <dbReference type="SAM" id="MobiDB-lite"/>
    </source>
</evidence>
<feature type="region of interest" description="Disordered" evidence="1">
    <location>
        <begin position="1"/>
        <end position="24"/>
    </location>
</feature>
<feature type="region of interest" description="Disordered" evidence="1">
    <location>
        <begin position="125"/>
        <end position="169"/>
    </location>
</feature>
<sequence>MLAQLDGGIAEEARNTTKNDKRTEAGVKGFAGHYQGWGEENYTTKSLGDALFPTLEDALDSSGLIKDLSDQLQSAPFWTSTELRESTPPGTLVRIAAPGSLFDARYVAASLAGFASTHSGLEGIGAATATSSSPPARQGKGRPARAKGDKSPETINQLEDTIPDFNPMRNTDGSQGIGPEFFRGLVKIARGLFTPGLHLNLYPTDNDTHSIGVRLQEGRQFLDGDPEILFARYGTGNQNWTVVGTIGHYANAKDRVSPEYADITDGAGQVVRGRTAAFVNSYMRFLGALGFADVPQWPGFNVVPLAVYRIIASSASEVEAP</sequence>
<dbReference type="InterPro" id="IPR045633">
    <property type="entry name" value="DUF6414"/>
</dbReference>
<reference evidence="3" key="1">
    <citation type="submission" date="2016-06" db="EMBL/GenBank/DDBJ databases">
        <authorList>
            <person name="Varghese N."/>
        </authorList>
    </citation>
    <scope>NUCLEOTIDE SEQUENCE [LARGE SCALE GENOMIC DNA]</scope>
    <source>
        <strain evidence="3">DSM 46123</strain>
    </source>
</reference>
<feature type="compositionally biased region" description="Basic and acidic residues" evidence="1">
    <location>
        <begin position="11"/>
        <end position="24"/>
    </location>
</feature>
<name>A0A1C6RIF3_9ACTN</name>
<organism evidence="2 3">
    <name type="scientific">Micromonospora inyonensis</name>
    <dbReference type="NCBI Taxonomy" id="47866"/>
    <lineage>
        <taxon>Bacteria</taxon>
        <taxon>Bacillati</taxon>
        <taxon>Actinomycetota</taxon>
        <taxon>Actinomycetes</taxon>
        <taxon>Micromonosporales</taxon>
        <taxon>Micromonosporaceae</taxon>
        <taxon>Micromonospora</taxon>
    </lineage>
</organism>
<feature type="compositionally biased region" description="Low complexity" evidence="1">
    <location>
        <begin position="126"/>
        <end position="136"/>
    </location>
</feature>
<dbReference type="Proteomes" id="UP000198906">
    <property type="component" value="Unassembled WGS sequence"/>
</dbReference>